<dbReference type="EMBL" id="JADOUA010000001">
    <property type="protein sequence ID" value="MBG6086890.1"/>
    <property type="molecule type" value="Genomic_DNA"/>
</dbReference>
<evidence type="ECO:0000313" key="6">
    <source>
        <dbReference type="Proteomes" id="UP000614047"/>
    </source>
</evidence>
<dbReference type="InterPro" id="IPR051120">
    <property type="entry name" value="ABC_AA/LPS_Transport"/>
</dbReference>
<evidence type="ECO:0000256" key="2">
    <source>
        <dbReference type="ARBA" id="ARBA00022741"/>
    </source>
</evidence>
<organism evidence="5 6">
    <name type="scientific">Actinomadura viridis</name>
    <dbReference type="NCBI Taxonomy" id="58110"/>
    <lineage>
        <taxon>Bacteria</taxon>
        <taxon>Bacillati</taxon>
        <taxon>Actinomycetota</taxon>
        <taxon>Actinomycetes</taxon>
        <taxon>Streptosporangiales</taxon>
        <taxon>Thermomonosporaceae</taxon>
        <taxon>Actinomadura</taxon>
    </lineage>
</organism>
<name>A0A931DB26_9ACTN</name>
<dbReference type="PROSITE" id="PS50893">
    <property type="entry name" value="ABC_TRANSPORTER_2"/>
    <property type="match status" value="1"/>
</dbReference>
<keyword evidence="1" id="KW-0813">Transport</keyword>
<proteinExistence type="predicted"/>
<dbReference type="Proteomes" id="UP000614047">
    <property type="component" value="Unassembled WGS sequence"/>
</dbReference>
<protein>
    <submittedName>
        <fullName evidence="5">Branched-chain amino acid transport system ATP-binding protein</fullName>
    </submittedName>
</protein>
<dbReference type="PANTHER" id="PTHR45772">
    <property type="entry name" value="CONSERVED COMPONENT OF ABC TRANSPORTER FOR NATURAL AMINO ACIDS-RELATED"/>
    <property type="match status" value="1"/>
</dbReference>
<feature type="domain" description="ABC transporter" evidence="4">
    <location>
        <begin position="19"/>
        <end position="254"/>
    </location>
</feature>
<sequence>MSAVSVGPAAGGPDAEPALEVRGLGVRLGETWALRDLTLVLPRGRIIGVVGPNGAGKSTLINVICGQVAPHRGRVLLYGRDITGAPPWRTVAAGVARTFQEPRAFADMSARENVATGVRNGRYRIRGRRAALALADELLERVGFASSPHALPGWLDFADSRRLELAKALALRPRVLLLDEVLAGLRAPEVEHGLELLSDLRTTGMTILYVEHVMKIILAVSDQVLAMDDGRKLMVGTPQEVLADPRSMESYLGGRHVYPLGG</sequence>
<keyword evidence="6" id="KW-1185">Reference proteome</keyword>
<reference evidence="5" key="1">
    <citation type="submission" date="2020-11" db="EMBL/GenBank/DDBJ databases">
        <title>Sequencing the genomes of 1000 actinobacteria strains.</title>
        <authorList>
            <person name="Klenk H.-P."/>
        </authorList>
    </citation>
    <scope>NUCLEOTIDE SEQUENCE</scope>
    <source>
        <strain evidence="5">DSM 43175</strain>
    </source>
</reference>
<dbReference type="SUPFAM" id="SSF52540">
    <property type="entry name" value="P-loop containing nucleoside triphosphate hydrolases"/>
    <property type="match status" value="1"/>
</dbReference>
<evidence type="ECO:0000313" key="5">
    <source>
        <dbReference type="EMBL" id="MBG6086890.1"/>
    </source>
</evidence>
<dbReference type="InterPro" id="IPR003439">
    <property type="entry name" value="ABC_transporter-like_ATP-bd"/>
</dbReference>
<dbReference type="SMART" id="SM00382">
    <property type="entry name" value="AAA"/>
    <property type="match status" value="1"/>
</dbReference>
<dbReference type="GO" id="GO:0005886">
    <property type="term" value="C:plasma membrane"/>
    <property type="evidence" value="ECO:0007669"/>
    <property type="project" value="TreeGrafter"/>
</dbReference>
<gene>
    <name evidence="5" type="ORF">IW256_001003</name>
</gene>
<evidence type="ECO:0000256" key="3">
    <source>
        <dbReference type="ARBA" id="ARBA00022840"/>
    </source>
</evidence>
<comment type="caution">
    <text evidence="5">The sequence shown here is derived from an EMBL/GenBank/DDBJ whole genome shotgun (WGS) entry which is preliminary data.</text>
</comment>
<evidence type="ECO:0000256" key="1">
    <source>
        <dbReference type="ARBA" id="ARBA00022448"/>
    </source>
</evidence>
<keyword evidence="2" id="KW-0547">Nucleotide-binding</keyword>
<dbReference type="AlphaFoldDB" id="A0A931DB26"/>
<dbReference type="Pfam" id="PF00005">
    <property type="entry name" value="ABC_tran"/>
    <property type="match status" value="1"/>
</dbReference>
<dbReference type="InterPro" id="IPR027417">
    <property type="entry name" value="P-loop_NTPase"/>
</dbReference>
<dbReference type="GO" id="GO:0016887">
    <property type="term" value="F:ATP hydrolysis activity"/>
    <property type="evidence" value="ECO:0007669"/>
    <property type="project" value="InterPro"/>
</dbReference>
<dbReference type="GO" id="GO:0005524">
    <property type="term" value="F:ATP binding"/>
    <property type="evidence" value="ECO:0007669"/>
    <property type="project" value="UniProtKB-KW"/>
</dbReference>
<evidence type="ECO:0000259" key="4">
    <source>
        <dbReference type="PROSITE" id="PS50893"/>
    </source>
</evidence>
<accession>A0A931DB26</accession>
<dbReference type="InterPro" id="IPR003593">
    <property type="entry name" value="AAA+_ATPase"/>
</dbReference>
<dbReference type="RefSeq" id="WP_197009826.1">
    <property type="nucleotide sequence ID" value="NZ_BAABES010000007.1"/>
</dbReference>
<keyword evidence="3 5" id="KW-0067">ATP-binding</keyword>
<dbReference type="Gene3D" id="3.40.50.300">
    <property type="entry name" value="P-loop containing nucleotide triphosphate hydrolases"/>
    <property type="match status" value="1"/>
</dbReference>